<protein>
    <submittedName>
        <fullName evidence="1">Uncharacterized protein</fullName>
    </submittedName>
</protein>
<comment type="caution">
    <text evidence="1">The sequence shown here is derived from an EMBL/GenBank/DDBJ whole genome shotgun (WGS) entry which is preliminary data.</text>
</comment>
<reference evidence="2" key="1">
    <citation type="journal article" date="2022" name="Mol. Ecol. Resour.">
        <title>The genomes of chicory, endive, great burdock and yacon provide insights into Asteraceae palaeo-polyploidization history and plant inulin production.</title>
        <authorList>
            <person name="Fan W."/>
            <person name="Wang S."/>
            <person name="Wang H."/>
            <person name="Wang A."/>
            <person name="Jiang F."/>
            <person name="Liu H."/>
            <person name="Zhao H."/>
            <person name="Xu D."/>
            <person name="Zhang Y."/>
        </authorList>
    </citation>
    <scope>NUCLEOTIDE SEQUENCE [LARGE SCALE GENOMIC DNA]</scope>
    <source>
        <strain evidence="2">cv. Yunnan</strain>
    </source>
</reference>
<evidence type="ECO:0000313" key="2">
    <source>
        <dbReference type="Proteomes" id="UP001056120"/>
    </source>
</evidence>
<proteinExistence type="predicted"/>
<reference evidence="1 2" key="2">
    <citation type="journal article" date="2022" name="Mol. Ecol. Resour.">
        <title>The genomes of chicory, endive, great burdock and yacon provide insights into Asteraceae paleo-polyploidization history and plant inulin production.</title>
        <authorList>
            <person name="Fan W."/>
            <person name="Wang S."/>
            <person name="Wang H."/>
            <person name="Wang A."/>
            <person name="Jiang F."/>
            <person name="Liu H."/>
            <person name="Zhao H."/>
            <person name="Xu D."/>
            <person name="Zhang Y."/>
        </authorList>
    </citation>
    <scope>NUCLEOTIDE SEQUENCE [LARGE SCALE GENOMIC DNA]</scope>
    <source>
        <strain evidence="2">cv. Yunnan</strain>
        <tissue evidence="1">Leaves</tissue>
    </source>
</reference>
<name>A0ACB9JXF9_9ASTR</name>
<accession>A0ACB9JXF9</accession>
<keyword evidence="2" id="KW-1185">Reference proteome</keyword>
<dbReference type="EMBL" id="CM042019">
    <property type="protein sequence ID" value="KAI3824730.1"/>
    <property type="molecule type" value="Genomic_DNA"/>
</dbReference>
<sequence length="89" mass="10046">MKRPKSVYLVEIQAPEQALGGIYSVLNQRSGHVFEEMHRPGTPLYNIKSYLPVVDSFGFSGALRASTSIRKRKGLKEQMTSLSEFEDKL</sequence>
<dbReference type="Proteomes" id="UP001056120">
    <property type="component" value="Linkage Group LG02"/>
</dbReference>
<gene>
    <name evidence="1" type="ORF">L1987_06201</name>
</gene>
<evidence type="ECO:0000313" key="1">
    <source>
        <dbReference type="EMBL" id="KAI3824730.1"/>
    </source>
</evidence>
<organism evidence="1 2">
    <name type="scientific">Smallanthus sonchifolius</name>
    <dbReference type="NCBI Taxonomy" id="185202"/>
    <lineage>
        <taxon>Eukaryota</taxon>
        <taxon>Viridiplantae</taxon>
        <taxon>Streptophyta</taxon>
        <taxon>Embryophyta</taxon>
        <taxon>Tracheophyta</taxon>
        <taxon>Spermatophyta</taxon>
        <taxon>Magnoliopsida</taxon>
        <taxon>eudicotyledons</taxon>
        <taxon>Gunneridae</taxon>
        <taxon>Pentapetalae</taxon>
        <taxon>asterids</taxon>
        <taxon>campanulids</taxon>
        <taxon>Asterales</taxon>
        <taxon>Asteraceae</taxon>
        <taxon>Asteroideae</taxon>
        <taxon>Heliantheae alliance</taxon>
        <taxon>Millerieae</taxon>
        <taxon>Smallanthus</taxon>
    </lineage>
</organism>